<dbReference type="EMBL" id="JACEIK010000041">
    <property type="protein sequence ID" value="MCD7447645.1"/>
    <property type="molecule type" value="Genomic_DNA"/>
</dbReference>
<dbReference type="Pfam" id="PF05922">
    <property type="entry name" value="Inhibitor_I9"/>
    <property type="match status" value="1"/>
</dbReference>
<dbReference type="PANTHER" id="PTHR48222">
    <property type="entry name" value="PROTEINASE INHIBITOR, PROPEPTIDE"/>
    <property type="match status" value="1"/>
</dbReference>
<reference evidence="2 3" key="1">
    <citation type="journal article" date="2021" name="BMC Genomics">
        <title>Datura genome reveals duplications of psychoactive alkaloid biosynthetic genes and high mutation rate following tissue culture.</title>
        <authorList>
            <person name="Rajewski A."/>
            <person name="Carter-House D."/>
            <person name="Stajich J."/>
            <person name="Litt A."/>
        </authorList>
    </citation>
    <scope>NUCLEOTIDE SEQUENCE [LARGE SCALE GENOMIC DNA]</scope>
    <source>
        <strain evidence="2">AR-01</strain>
    </source>
</reference>
<dbReference type="SUPFAM" id="SSF54897">
    <property type="entry name" value="Protease propeptides/inhibitors"/>
    <property type="match status" value="1"/>
</dbReference>
<dbReference type="InterPro" id="IPR010259">
    <property type="entry name" value="S8pro/Inhibitor_I9"/>
</dbReference>
<protein>
    <recommendedName>
        <fullName evidence="1">Inhibitor I9 domain-containing protein</fullName>
    </recommendedName>
</protein>
<evidence type="ECO:0000313" key="2">
    <source>
        <dbReference type="EMBL" id="MCD7447645.1"/>
    </source>
</evidence>
<evidence type="ECO:0000313" key="3">
    <source>
        <dbReference type="Proteomes" id="UP000823775"/>
    </source>
</evidence>
<name>A0ABS8RLX0_DATST</name>
<evidence type="ECO:0000259" key="1">
    <source>
        <dbReference type="Pfam" id="PF05922"/>
    </source>
</evidence>
<proteinExistence type="predicted"/>
<feature type="domain" description="Inhibitor I9" evidence="1">
    <location>
        <begin position="7"/>
        <end position="85"/>
    </location>
</feature>
<dbReference type="Proteomes" id="UP000823775">
    <property type="component" value="Unassembled WGS sequence"/>
</dbReference>
<dbReference type="PANTHER" id="PTHR48222:SF4">
    <property type="entry name" value="PROTEINASE INHIBITOR, PROPEPTIDE"/>
    <property type="match status" value="1"/>
</dbReference>
<sequence length="121" mass="13581">MDIIKQSYIVYLGEHSHGPGLTSADLESVVDSHHTFLGSFLGREAKDAIFYSYKRHINGFAAHLEDDQVEEIQRHPSVISVHADRAENYTQLVHGNSLGRLEKKGVVHPSSLWKKAGFVRT</sequence>
<keyword evidence="3" id="KW-1185">Reference proteome</keyword>
<comment type="caution">
    <text evidence="2">The sequence shown here is derived from an EMBL/GenBank/DDBJ whole genome shotgun (WGS) entry which is preliminary data.</text>
</comment>
<dbReference type="InterPro" id="IPR037045">
    <property type="entry name" value="S8pro/Inhibitor_I9_sf"/>
</dbReference>
<accession>A0ABS8RLX0</accession>
<organism evidence="2 3">
    <name type="scientific">Datura stramonium</name>
    <name type="common">Jimsonweed</name>
    <name type="synonym">Common thornapple</name>
    <dbReference type="NCBI Taxonomy" id="4076"/>
    <lineage>
        <taxon>Eukaryota</taxon>
        <taxon>Viridiplantae</taxon>
        <taxon>Streptophyta</taxon>
        <taxon>Embryophyta</taxon>
        <taxon>Tracheophyta</taxon>
        <taxon>Spermatophyta</taxon>
        <taxon>Magnoliopsida</taxon>
        <taxon>eudicotyledons</taxon>
        <taxon>Gunneridae</taxon>
        <taxon>Pentapetalae</taxon>
        <taxon>asterids</taxon>
        <taxon>lamiids</taxon>
        <taxon>Solanales</taxon>
        <taxon>Solanaceae</taxon>
        <taxon>Solanoideae</taxon>
        <taxon>Datureae</taxon>
        <taxon>Datura</taxon>
    </lineage>
</organism>
<gene>
    <name evidence="2" type="ORF">HAX54_032264</name>
</gene>
<dbReference type="Gene3D" id="3.30.70.80">
    <property type="entry name" value="Peptidase S8 propeptide/proteinase inhibitor I9"/>
    <property type="match status" value="1"/>
</dbReference>